<proteinExistence type="inferred from homology"/>
<name>A0A0R1XAS1_9LACO</name>
<sequence length="257" mass="26483">MKMARLANKVLVITGAGNGMGKAMALRFAQEGAKVLASDRDATWIKETVKEITAAGGTAVADVTDVSDEAAVKALIHRAVAEFGRLDILVNDAGIPDNFKTVVTATDESWDRVLKINLYAPFWACREAVPIMNAQESGGVILNVSSVGGLFGALGGAAYVASKHGVIGLTKNIAATYGVHGKVRANALAPGTITTNIRAAITDPDPLGDQALRDAGGYDGPVGSSEDMANAALYLVSDEAKFVNGAVLVADGGWTAL</sequence>
<dbReference type="PANTHER" id="PTHR24321">
    <property type="entry name" value="DEHYDROGENASES, SHORT CHAIN"/>
    <property type="match status" value="1"/>
</dbReference>
<dbReference type="SUPFAM" id="SSF51735">
    <property type="entry name" value="NAD(P)-binding Rossmann-fold domains"/>
    <property type="match status" value="1"/>
</dbReference>
<dbReference type="Proteomes" id="UP000050949">
    <property type="component" value="Unassembled WGS sequence"/>
</dbReference>
<dbReference type="PATRIC" id="fig|1122147.4.peg.2733"/>
<dbReference type="GO" id="GO:0008206">
    <property type="term" value="P:bile acid metabolic process"/>
    <property type="evidence" value="ECO:0007669"/>
    <property type="project" value="UniProtKB-ARBA"/>
</dbReference>
<organism evidence="3 4">
    <name type="scientific">Schleiferilactobacillus harbinensis DSM 16991</name>
    <dbReference type="NCBI Taxonomy" id="1122147"/>
    <lineage>
        <taxon>Bacteria</taxon>
        <taxon>Bacillati</taxon>
        <taxon>Bacillota</taxon>
        <taxon>Bacilli</taxon>
        <taxon>Lactobacillales</taxon>
        <taxon>Lactobacillaceae</taxon>
        <taxon>Schleiferilactobacillus</taxon>
    </lineage>
</organism>
<dbReference type="FunFam" id="3.40.50.720:FF:000084">
    <property type="entry name" value="Short-chain dehydrogenase reductase"/>
    <property type="match status" value="1"/>
</dbReference>
<evidence type="ECO:0000256" key="1">
    <source>
        <dbReference type="ARBA" id="ARBA00006484"/>
    </source>
</evidence>
<dbReference type="PANTHER" id="PTHR24321:SF8">
    <property type="entry name" value="ESTRADIOL 17-BETA-DEHYDROGENASE 8-RELATED"/>
    <property type="match status" value="1"/>
</dbReference>
<dbReference type="PRINTS" id="PR00081">
    <property type="entry name" value="GDHRDH"/>
</dbReference>
<dbReference type="PROSITE" id="PS00061">
    <property type="entry name" value="ADH_SHORT"/>
    <property type="match status" value="1"/>
</dbReference>
<dbReference type="PRINTS" id="PR00080">
    <property type="entry name" value="SDRFAMILY"/>
</dbReference>
<keyword evidence="2" id="KW-0560">Oxidoreductase</keyword>
<dbReference type="InterPro" id="IPR036291">
    <property type="entry name" value="NAD(P)-bd_dom_sf"/>
</dbReference>
<dbReference type="Pfam" id="PF13561">
    <property type="entry name" value="adh_short_C2"/>
    <property type="match status" value="1"/>
</dbReference>
<reference evidence="3 4" key="1">
    <citation type="journal article" date="2015" name="Genome Announc.">
        <title>Expanding the biotechnology potential of lactobacilli through comparative genomics of 213 strains and associated genera.</title>
        <authorList>
            <person name="Sun Z."/>
            <person name="Harris H.M."/>
            <person name="McCann A."/>
            <person name="Guo C."/>
            <person name="Argimon S."/>
            <person name="Zhang W."/>
            <person name="Yang X."/>
            <person name="Jeffery I.B."/>
            <person name="Cooney J.C."/>
            <person name="Kagawa T.F."/>
            <person name="Liu W."/>
            <person name="Song Y."/>
            <person name="Salvetti E."/>
            <person name="Wrobel A."/>
            <person name="Rasinkangas P."/>
            <person name="Parkhill J."/>
            <person name="Rea M.C."/>
            <person name="O'Sullivan O."/>
            <person name="Ritari J."/>
            <person name="Douillard F.P."/>
            <person name="Paul Ross R."/>
            <person name="Yang R."/>
            <person name="Briner A.E."/>
            <person name="Felis G.E."/>
            <person name="de Vos W.M."/>
            <person name="Barrangou R."/>
            <person name="Klaenhammer T.R."/>
            <person name="Caufield P.W."/>
            <person name="Cui Y."/>
            <person name="Zhang H."/>
            <person name="O'Toole P.W."/>
        </authorList>
    </citation>
    <scope>NUCLEOTIDE SEQUENCE [LARGE SCALE GENOMIC DNA]</scope>
    <source>
        <strain evidence="3 4">DSM 16991</strain>
    </source>
</reference>
<dbReference type="GO" id="GO:0016491">
    <property type="term" value="F:oxidoreductase activity"/>
    <property type="evidence" value="ECO:0007669"/>
    <property type="project" value="UniProtKB-KW"/>
</dbReference>
<dbReference type="InterPro" id="IPR020904">
    <property type="entry name" value="Sc_DH/Rdtase_CS"/>
</dbReference>
<dbReference type="eggNOG" id="COG1028">
    <property type="taxonomic scope" value="Bacteria"/>
</dbReference>
<dbReference type="Gene3D" id="3.40.50.720">
    <property type="entry name" value="NAD(P)-binding Rossmann-like Domain"/>
    <property type="match status" value="1"/>
</dbReference>
<evidence type="ECO:0000313" key="4">
    <source>
        <dbReference type="Proteomes" id="UP000050949"/>
    </source>
</evidence>
<protein>
    <submittedName>
        <fullName evidence="3">Short-chain dehydrogenase reductase SDR</fullName>
    </submittedName>
</protein>
<evidence type="ECO:0000256" key="2">
    <source>
        <dbReference type="ARBA" id="ARBA00023002"/>
    </source>
</evidence>
<dbReference type="EMBL" id="AZFW01000051">
    <property type="protein sequence ID" value="KRM27306.1"/>
    <property type="molecule type" value="Genomic_DNA"/>
</dbReference>
<accession>A0A0R1XAS1</accession>
<dbReference type="AlphaFoldDB" id="A0A0R1XAS1"/>
<comment type="similarity">
    <text evidence="1">Belongs to the short-chain dehydrogenases/reductases (SDR) family.</text>
</comment>
<comment type="caution">
    <text evidence="3">The sequence shown here is derived from an EMBL/GenBank/DDBJ whole genome shotgun (WGS) entry which is preliminary data.</text>
</comment>
<evidence type="ECO:0000313" key="3">
    <source>
        <dbReference type="EMBL" id="KRM27306.1"/>
    </source>
</evidence>
<gene>
    <name evidence="3" type="ORF">FC91_GL002651</name>
</gene>
<dbReference type="CDD" id="cd05233">
    <property type="entry name" value="SDR_c"/>
    <property type="match status" value="1"/>
</dbReference>
<dbReference type="InterPro" id="IPR002347">
    <property type="entry name" value="SDR_fam"/>
</dbReference>